<dbReference type="PANTHER" id="PTHR33164:SF43">
    <property type="entry name" value="HTH-TYPE TRANSCRIPTIONAL REPRESSOR YETL"/>
    <property type="match status" value="1"/>
</dbReference>
<dbReference type="PRINTS" id="PR00598">
    <property type="entry name" value="HTHMARR"/>
</dbReference>
<dbReference type="InterPro" id="IPR036388">
    <property type="entry name" value="WH-like_DNA-bd_sf"/>
</dbReference>
<dbReference type="Pfam" id="PF01047">
    <property type="entry name" value="MarR"/>
    <property type="match status" value="1"/>
</dbReference>
<dbReference type="EMBL" id="PXVD01000005">
    <property type="protein sequence ID" value="MDJ1370628.1"/>
    <property type="molecule type" value="Genomic_DNA"/>
</dbReference>
<comment type="caution">
    <text evidence="2">The sequence shown here is derived from an EMBL/GenBank/DDBJ whole genome shotgun (WGS) entry which is preliminary data.</text>
</comment>
<sequence length="177" mass="20006">MSDRPAGENQQQEIIRAADFTRASNEYLRKEFPDADESLMQSGLLVLRLATAFQQDSERTVHRPLDLRWTGFSTVFALSIFGQLEARSLARIIGVSRQAVSLVITTLERDGFITREQGDDRRTFVIQLTERGREVAREALEGQIGIAKDWFGGLEPEELAQLTHLLERVLTTRSSSN</sequence>
<dbReference type="InterPro" id="IPR039422">
    <property type="entry name" value="MarR/SlyA-like"/>
</dbReference>
<dbReference type="InterPro" id="IPR036390">
    <property type="entry name" value="WH_DNA-bd_sf"/>
</dbReference>
<dbReference type="PANTHER" id="PTHR33164">
    <property type="entry name" value="TRANSCRIPTIONAL REGULATOR, MARR FAMILY"/>
    <property type="match status" value="1"/>
</dbReference>
<dbReference type="PROSITE" id="PS50995">
    <property type="entry name" value="HTH_MARR_2"/>
    <property type="match status" value="1"/>
</dbReference>
<keyword evidence="3" id="KW-1185">Reference proteome</keyword>
<organism evidence="2 3">
    <name type="scientific">Gulosibacter molinativorax</name>
    <dbReference type="NCBI Taxonomy" id="256821"/>
    <lineage>
        <taxon>Bacteria</taxon>
        <taxon>Bacillati</taxon>
        <taxon>Actinomycetota</taxon>
        <taxon>Actinomycetes</taxon>
        <taxon>Micrococcales</taxon>
        <taxon>Microbacteriaceae</taxon>
        <taxon>Gulosibacter</taxon>
    </lineage>
</organism>
<dbReference type="SMART" id="SM00347">
    <property type="entry name" value="HTH_MARR"/>
    <property type="match status" value="1"/>
</dbReference>
<dbReference type="Proteomes" id="UP001170379">
    <property type="component" value="Unassembled WGS sequence"/>
</dbReference>
<dbReference type="InterPro" id="IPR000835">
    <property type="entry name" value="HTH_MarR-typ"/>
</dbReference>
<protein>
    <submittedName>
        <fullName evidence="2">MarR family transcriptional regulator</fullName>
    </submittedName>
</protein>
<feature type="domain" description="HTH marR-type" evidence="1">
    <location>
        <begin position="42"/>
        <end position="171"/>
    </location>
</feature>
<dbReference type="SUPFAM" id="SSF46785">
    <property type="entry name" value="Winged helix' DNA-binding domain"/>
    <property type="match status" value="1"/>
</dbReference>
<gene>
    <name evidence="2" type="ORF">C7K25_04475</name>
</gene>
<dbReference type="Gene3D" id="1.10.10.10">
    <property type="entry name" value="Winged helix-like DNA-binding domain superfamily/Winged helix DNA-binding domain"/>
    <property type="match status" value="1"/>
</dbReference>
<name>A0ABT7C5Y7_9MICO</name>
<dbReference type="RefSeq" id="WP_051266286.1">
    <property type="nucleotide sequence ID" value="NZ_CP028426.1"/>
</dbReference>
<evidence type="ECO:0000313" key="2">
    <source>
        <dbReference type="EMBL" id="MDJ1370628.1"/>
    </source>
</evidence>
<evidence type="ECO:0000259" key="1">
    <source>
        <dbReference type="PROSITE" id="PS50995"/>
    </source>
</evidence>
<evidence type="ECO:0000313" key="3">
    <source>
        <dbReference type="Proteomes" id="UP001170379"/>
    </source>
</evidence>
<reference evidence="2" key="1">
    <citation type="submission" date="2018-03" db="EMBL/GenBank/DDBJ databases">
        <authorList>
            <person name="Nunes O.C."/>
            <person name="Lopes A.R."/>
            <person name="Froufe H."/>
            <person name="Munoz-Merida A."/>
            <person name="Barroso C."/>
            <person name="Egas C."/>
        </authorList>
    </citation>
    <scope>NUCLEOTIDE SEQUENCE</scope>
    <source>
        <strain evidence="2">ON4</strain>
    </source>
</reference>
<reference evidence="2" key="2">
    <citation type="journal article" date="2022" name="Sci. Rep.">
        <title>In silico prediction of the enzymes involved in the degradation of the herbicide molinate by Gulosibacter molinativorax ON4T.</title>
        <authorList>
            <person name="Lopes A.R."/>
            <person name="Bunin E."/>
            <person name="Viana A.T."/>
            <person name="Froufe H."/>
            <person name="Munoz-Merida A."/>
            <person name="Pinho D."/>
            <person name="Figueiredo J."/>
            <person name="Barroso C."/>
            <person name="Vaz-Moreira I."/>
            <person name="Bellanger X."/>
            <person name="Egas C."/>
            <person name="Nunes O.C."/>
        </authorList>
    </citation>
    <scope>NUCLEOTIDE SEQUENCE</scope>
    <source>
        <strain evidence="2">ON4</strain>
    </source>
</reference>
<accession>A0ABT7C5Y7</accession>
<proteinExistence type="predicted"/>